<dbReference type="GO" id="GO:0004519">
    <property type="term" value="F:endonuclease activity"/>
    <property type="evidence" value="ECO:0007669"/>
    <property type="project" value="UniProtKB-KW"/>
</dbReference>
<sequence length="272" mass="30849">MFNIMGKYEQIIEWVFNQNYHSDMLRAPFSREELVKASGALGLERIKNLGDIPYSFRFRRELPEYIRNTAPEGTEWIIVGAGIGEYEFRLASPGKIKQNPHVKPVKVPDATPEIVRQYASGIDEQALLTRARYNRLVDIFTGITCYSIQNHLRTTLSDIGQVEVDEIYVGVNKRGTHFIFPCQAKSPGDSFGIVQVMQDIALCRERYPNAICKSIALQFINDNGAAILELAVTEEDELLKLNIVEEKHYQLVPRSEISSAELGRLIDNEIEG</sequence>
<proteinExistence type="predicted"/>
<keyword evidence="1" id="KW-0540">Nuclease</keyword>
<organism evidence="1">
    <name type="scientific">uncultured Desulfobacteraceae bacterium</name>
    <dbReference type="NCBI Taxonomy" id="218296"/>
    <lineage>
        <taxon>Bacteria</taxon>
        <taxon>Pseudomonadati</taxon>
        <taxon>Thermodesulfobacteriota</taxon>
        <taxon>Desulfobacteria</taxon>
        <taxon>Desulfobacterales</taxon>
        <taxon>Desulfobacteraceae</taxon>
        <taxon>environmental samples</taxon>
    </lineage>
</organism>
<gene>
    <name evidence="1" type="ORF">EPICR_60067</name>
</gene>
<evidence type="ECO:0000313" key="1">
    <source>
        <dbReference type="EMBL" id="VEN75080.1"/>
    </source>
</evidence>
<keyword evidence="1" id="KW-0378">Hydrolase</keyword>
<accession>A0A484HLI7</accession>
<dbReference type="AlphaFoldDB" id="A0A484HLI7"/>
<dbReference type="EMBL" id="CAACVI010000049">
    <property type="protein sequence ID" value="VEN75080.1"/>
    <property type="molecule type" value="Genomic_DNA"/>
</dbReference>
<reference evidence="1" key="1">
    <citation type="submission" date="2019-01" db="EMBL/GenBank/DDBJ databases">
        <authorList>
            <consortium name="Genoscope - CEA"/>
            <person name="William W."/>
        </authorList>
    </citation>
    <scope>NUCLEOTIDE SEQUENCE</scope>
    <source>
        <strain evidence="1">CR-1</strain>
    </source>
</reference>
<protein>
    <submittedName>
        <fullName evidence="1">Endonuclease</fullName>
    </submittedName>
</protein>
<name>A0A484HLI7_9BACT</name>
<keyword evidence="1" id="KW-0255">Endonuclease</keyword>